<dbReference type="Pfam" id="PF13549">
    <property type="entry name" value="ATP-grasp_5"/>
    <property type="match status" value="1"/>
</dbReference>
<dbReference type="PANTHER" id="PTHR42793">
    <property type="entry name" value="COA BINDING DOMAIN CONTAINING PROTEIN"/>
    <property type="match status" value="1"/>
</dbReference>
<comment type="caution">
    <text evidence="4">The sequence shown here is derived from an EMBL/GenBank/DDBJ whole genome shotgun (WGS) entry which is preliminary data.</text>
</comment>
<organism evidence="4 5">
    <name type="scientific">Neoaquamicrobium microcysteis</name>
    <dbReference type="NCBI Taxonomy" id="2682781"/>
    <lineage>
        <taxon>Bacteria</taxon>
        <taxon>Pseudomonadati</taxon>
        <taxon>Pseudomonadota</taxon>
        <taxon>Alphaproteobacteria</taxon>
        <taxon>Hyphomicrobiales</taxon>
        <taxon>Phyllobacteriaceae</taxon>
        <taxon>Neoaquamicrobium</taxon>
    </lineage>
</organism>
<keyword evidence="1" id="KW-0816">Tricarboxylic acid cycle</keyword>
<dbReference type="SUPFAM" id="SSF56059">
    <property type="entry name" value="Glutathione synthetase ATP-binding domain-like"/>
    <property type="match status" value="1"/>
</dbReference>
<dbReference type="RefSeq" id="WP_148914414.1">
    <property type="nucleotide sequence ID" value="NZ_VSZS01000060.1"/>
</dbReference>
<proteinExistence type="inferred from homology"/>
<reference evidence="4 5" key="2">
    <citation type="submission" date="2019-09" db="EMBL/GenBank/DDBJ databases">
        <title>Mesorhizobium sp. MaA-C15 isolated from Microcystis aeruginosa.</title>
        <authorList>
            <person name="Jeong S.E."/>
            <person name="Jin H.M."/>
            <person name="Jeon C.O."/>
        </authorList>
    </citation>
    <scope>NUCLEOTIDE SEQUENCE [LARGE SCALE GENOMIC DNA]</scope>
    <source>
        <strain evidence="4 5">MaA-C15</strain>
    </source>
</reference>
<dbReference type="GO" id="GO:0005524">
    <property type="term" value="F:ATP binding"/>
    <property type="evidence" value="ECO:0007669"/>
    <property type="project" value="InterPro"/>
</dbReference>
<comment type="similarity">
    <text evidence="2">In the N-terminal section; belongs to the acetate CoA ligase alpha subunit family.</text>
</comment>
<dbReference type="AlphaFoldDB" id="A0A5D4GYF7"/>
<dbReference type="GO" id="GO:0016874">
    <property type="term" value="F:ligase activity"/>
    <property type="evidence" value="ECO:0007669"/>
    <property type="project" value="UniProtKB-KW"/>
</dbReference>
<dbReference type="PANTHER" id="PTHR42793:SF1">
    <property type="entry name" value="PEPTIDYL-LYSINE N-ACETYLTRANSFERASE PATZ"/>
    <property type="match status" value="1"/>
</dbReference>
<evidence type="ECO:0000259" key="3">
    <source>
        <dbReference type="SMART" id="SM00881"/>
    </source>
</evidence>
<dbReference type="InterPro" id="IPR032875">
    <property type="entry name" value="Succ_CoA_lig_flav_dom"/>
</dbReference>
<dbReference type="SUPFAM" id="SSF51735">
    <property type="entry name" value="NAD(P)-binding Rossmann-fold domains"/>
    <property type="match status" value="1"/>
</dbReference>
<accession>A0A5D4GYF7</accession>
<evidence type="ECO:0000313" key="5">
    <source>
        <dbReference type="Proteomes" id="UP000323258"/>
    </source>
</evidence>
<dbReference type="Pfam" id="PF13380">
    <property type="entry name" value="CoA_binding_2"/>
    <property type="match status" value="1"/>
</dbReference>
<dbReference type="GO" id="GO:0006099">
    <property type="term" value="P:tricarboxylic acid cycle"/>
    <property type="evidence" value="ECO:0007669"/>
    <property type="project" value="UniProtKB-KW"/>
</dbReference>
<dbReference type="Gene3D" id="3.40.50.720">
    <property type="entry name" value="NAD(P)-binding Rossmann-like Domain"/>
    <property type="match status" value="1"/>
</dbReference>
<dbReference type="Gene3D" id="3.40.50.261">
    <property type="entry name" value="Succinyl-CoA synthetase domains"/>
    <property type="match status" value="2"/>
</dbReference>
<feature type="domain" description="CoA-binding" evidence="3">
    <location>
        <begin position="8"/>
        <end position="103"/>
    </location>
</feature>
<protein>
    <submittedName>
        <fullName evidence="4">Acetate--CoA ligase family protein</fullName>
    </submittedName>
</protein>
<dbReference type="InterPro" id="IPR036291">
    <property type="entry name" value="NAD(P)-bd_dom_sf"/>
</dbReference>
<keyword evidence="5" id="KW-1185">Reference proteome</keyword>
<dbReference type="Gene3D" id="3.30.470.20">
    <property type="entry name" value="ATP-grasp fold, B domain"/>
    <property type="match status" value="1"/>
</dbReference>
<reference evidence="4 5" key="1">
    <citation type="submission" date="2019-08" db="EMBL/GenBank/DDBJ databases">
        <authorList>
            <person name="Seo Y.L."/>
        </authorList>
    </citation>
    <scope>NUCLEOTIDE SEQUENCE [LARGE SCALE GENOMIC DNA]</scope>
    <source>
        <strain evidence="4 5">MaA-C15</strain>
    </source>
</reference>
<dbReference type="OrthoDB" id="9807426at2"/>
<dbReference type="FunFam" id="3.30.1490.20:FF:000020">
    <property type="entry name" value="Protein lysine acetyltransferase"/>
    <property type="match status" value="1"/>
</dbReference>
<gene>
    <name evidence="4" type="ORF">FY036_09195</name>
</gene>
<dbReference type="InterPro" id="IPR003781">
    <property type="entry name" value="CoA-bd"/>
</dbReference>
<dbReference type="Proteomes" id="UP000323258">
    <property type="component" value="Unassembled WGS sequence"/>
</dbReference>
<dbReference type="SMART" id="SM00881">
    <property type="entry name" value="CoA_binding"/>
    <property type="match status" value="1"/>
</dbReference>
<dbReference type="InterPro" id="IPR016102">
    <property type="entry name" value="Succinyl-CoA_synth-like"/>
</dbReference>
<dbReference type="Gene3D" id="3.30.1490.20">
    <property type="entry name" value="ATP-grasp fold, A domain"/>
    <property type="match status" value="1"/>
</dbReference>
<evidence type="ECO:0000256" key="2">
    <source>
        <dbReference type="ARBA" id="ARBA00060888"/>
    </source>
</evidence>
<dbReference type="Pfam" id="PF13607">
    <property type="entry name" value="Succ_CoA_lig"/>
    <property type="match status" value="1"/>
</dbReference>
<name>A0A5D4GYF7_9HYPH</name>
<dbReference type="InterPro" id="IPR013815">
    <property type="entry name" value="ATP_grasp_subdomain_1"/>
</dbReference>
<evidence type="ECO:0000313" key="4">
    <source>
        <dbReference type="EMBL" id="TYR33214.1"/>
    </source>
</evidence>
<evidence type="ECO:0000256" key="1">
    <source>
        <dbReference type="ARBA" id="ARBA00022532"/>
    </source>
</evidence>
<sequence>MNPNMRALMAPRSVAVVGATERPGASAGYVMKNLVGMGYAGRILPIHPRETSVFGYAAAPSLSALDTPPDCVVIGIAAAHVPAIIDEAGRNGTRAAVVLASGFGETGEEGAALEAELASIARDHDMALCGPNCLGLVSLGQGAALYSSTLDPAMKRGRLALISASGASAIALGNSGRVGVSALVSMGNAPVTGLGDYLRWFAQDPETDVIGLVIEGIRDPESIADAMKDVHAAGKTAIALRVGRSAEGQRATAAHTGALAGASEAQAAFLARTGIVDLPDMDSFIEAAVLCSGGGRPRPGPVAVIGVSGGGVAHVTDIASEVGLPLATFATETVERLQELLPGFATPQNPLDVTGAAFGDPKVYSGALDALDADPDVAVTVAAQDAPPGLSSAIADEYSGIAGAVAAYGGETPVVAISNLSAGVHGDVARAYGDAIRLQGTRAALTAIARCQEAARTVSWPGETGDAALDAAPGSIGEAEARGMFEAIGLAGPIGEIAATAAEAADIAARIGGKVVMKIASPDIAHKTEAGGVALGVAADQAAETFERIMASARAYAPDARLDGVLVQEMVTGGVEALLGLVNHAPFGLGLVVGAGGTLTEIMQDAAFDLLPVDVERAEAMLSRTRLSKLLYGARGAAPADRAALVNAMVALSEFGLRHSKAIEAVDLNPVAVLPEGKGVRLLDSLILRA</sequence>
<dbReference type="EMBL" id="VSZS01000060">
    <property type="protein sequence ID" value="TYR33214.1"/>
    <property type="molecule type" value="Genomic_DNA"/>
</dbReference>
<dbReference type="SUPFAM" id="SSF52210">
    <property type="entry name" value="Succinyl-CoA synthetase domains"/>
    <property type="match status" value="2"/>
</dbReference>
<keyword evidence="4" id="KW-0436">Ligase</keyword>